<protein>
    <submittedName>
        <fullName evidence="3">Uncharacterized protein</fullName>
    </submittedName>
</protein>
<dbReference type="EMBL" id="JBHRYB010000025">
    <property type="protein sequence ID" value="MFC3681846.1"/>
    <property type="molecule type" value="Genomic_DNA"/>
</dbReference>
<feature type="compositionally biased region" description="Low complexity" evidence="1">
    <location>
        <begin position="110"/>
        <end position="172"/>
    </location>
</feature>
<keyword evidence="4" id="KW-1185">Reference proteome</keyword>
<evidence type="ECO:0000256" key="2">
    <source>
        <dbReference type="SAM" id="SignalP"/>
    </source>
</evidence>
<feature type="chain" id="PRO_5047224497" evidence="2">
    <location>
        <begin position="20"/>
        <end position="179"/>
    </location>
</feature>
<organism evidence="3 4">
    <name type="scientific">Bacterioplanoides pacificum</name>
    <dbReference type="NCBI Taxonomy" id="1171596"/>
    <lineage>
        <taxon>Bacteria</taxon>
        <taxon>Pseudomonadati</taxon>
        <taxon>Pseudomonadota</taxon>
        <taxon>Gammaproteobacteria</taxon>
        <taxon>Oceanospirillales</taxon>
        <taxon>Oceanospirillaceae</taxon>
        <taxon>Bacterioplanoides</taxon>
    </lineage>
</organism>
<keyword evidence="2" id="KW-0732">Signal</keyword>
<evidence type="ECO:0000256" key="1">
    <source>
        <dbReference type="SAM" id="MobiDB-lite"/>
    </source>
</evidence>
<accession>A0ABV7VYL6</accession>
<feature type="signal peptide" evidence="2">
    <location>
        <begin position="1"/>
        <end position="19"/>
    </location>
</feature>
<evidence type="ECO:0000313" key="3">
    <source>
        <dbReference type="EMBL" id="MFC3681846.1"/>
    </source>
</evidence>
<proteinExistence type="predicted"/>
<dbReference type="RefSeq" id="WP_376868488.1">
    <property type="nucleotide sequence ID" value="NZ_JBHRYB010000025.1"/>
</dbReference>
<reference evidence="4" key="1">
    <citation type="journal article" date="2019" name="Int. J. Syst. Evol. Microbiol.">
        <title>The Global Catalogue of Microorganisms (GCM) 10K type strain sequencing project: providing services to taxonomists for standard genome sequencing and annotation.</title>
        <authorList>
            <consortium name="The Broad Institute Genomics Platform"/>
            <consortium name="The Broad Institute Genome Sequencing Center for Infectious Disease"/>
            <person name="Wu L."/>
            <person name="Ma J."/>
        </authorList>
    </citation>
    <scope>NUCLEOTIDE SEQUENCE [LARGE SCALE GENOMIC DNA]</scope>
    <source>
        <strain evidence="4">KCTC 42424</strain>
    </source>
</reference>
<feature type="region of interest" description="Disordered" evidence="1">
    <location>
        <begin position="97"/>
        <end position="179"/>
    </location>
</feature>
<evidence type="ECO:0000313" key="4">
    <source>
        <dbReference type="Proteomes" id="UP001595722"/>
    </source>
</evidence>
<gene>
    <name evidence="3" type="ORF">ACFOMG_17220</name>
</gene>
<comment type="caution">
    <text evidence="3">The sequence shown here is derived from an EMBL/GenBank/DDBJ whole genome shotgun (WGS) entry which is preliminary data.</text>
</comment>
<name>A0ABV7VYL6_9GAMM</name>
<dbReference type="Proteomes" id="UP001595722">
    <property type="component" value="Unassembled WGS sequence"/>
</dbReference>
<sequence>MNKLITFASLALLASTSQAFDNSKVVCSHADKTRIIEVVYADGELPCEVQYTKESGTQTLWNAQNDAGYCQQKASAFVEKQRGWGWDCIAQAEAQPAVDDREQALAEDSAMAQDEATTEAETTAPAEAATPAATTEAADVTTSADTDMPADTAAPEATETPAASEAEATTDSNQAATAG</sequence>